<evidence type="ECO:0000259" key="10">
    <source>
        <dbReference type="PROSITE" id="PS50885"/>
    </source>
</evidence>
<dbReference type="RefSeq" id="WP_245946590.1">
    <property type="nucleotide sequence ID" value="NZ_CP054613.1"/>
</dbReference>
<dbReference type="CDD" id="cd06225">
    <property type="entry name" value="HAMP"/>
    <property type="match status" value="1"/>
</dbReference>
<feature type="transmembrane region" description="Helical" evidence="8">
    <location>
        <begin position="201"/>
        <end position="224"/>
    </location>
</feature>
<dbReference type="PANTHER" id="PTHR32089">
    <property type="entry name" value="METHYL-ACCEPTING CHEMOTAXIS PROTEIN MCPB"/>
    <property type="match status" value="1"/>
</dbReference>
<dbReference type="CDD" id="cd18773">
    <property type="entry name" value="PDC1_HK_sensor"/>
    <property type="match status" value="1"/>
</dbReference>
<feature type="transmembrane region" description="Helical" evidence="8">
    <location>
        <begin position="12"/>
        <end position="35"/>
    </location>
</feature>
<dbReference type="SMART" id="SM00283">
    <property type="entry name" value="MA"/>
    <property type="match status" value="1"/>
</dbReference>
<proteinExistence type="inferred from homology"/>
<keyword evidence="8" id="KW-1133">Transmembrane helix</keyword>
<dbReference type="PROSITE" id="PS50111">
    <property type="entry name" value="CHEMOTAXIS_TRANSDUC_2"/>
    <property type="match status" value="1"/>
</dbReference>
<evidence type="ECO:0000313" key="11">
    <source>
        <dbReference type="EMBL" id="PWW05035.1"/>
    </source>
</evidence>
<dbReference type="PROSITE" id="PS50885">
    <property type="entry name" value="HAMP"/>
    <property type="match status" value="1"/>
</dbReference>
<name>A0A2V2Z3X3_9BACL</name>
<evidence type="ECO:0000256" key="3">
    <source>
        <dbReference type="ARBA" id="ARBA00023136"/>
    </source>
</evidence>
<keyword evidence="4 6" id="KW-0807">Transducer</keyword>
<keyword evidence="2" id="KW-1003">Cell membrane</keyword>
<keyword evidence="12" id="KW-1185">Reference proteome</keyword>
<keyword evidence="3 8" id="KW-0472">Membrane</keyword>
<feature type="domain" description="Methyl-accepting transducer" evidence="9">
    <location>
        <begin position="295"/>
        <end position="531"/>
    </location>
</feature>
<feature type="domain" description="HAMP" evidence="10">
    <location>
        <begin position="225"/>
        <end position="276"/>
    </location>
</feature>
<dbReference type="Proteomes" id="UP000246635">
    <property type="component" value="Unassembled WGS sequence"/>
</dbReference>
<sequence>MKSRLRMSFFAKNLLFSSINIILVGTILIISSYYIQKNILTSQLHQQIKTITEEWSKQIKPEMARASLQEQDFQGPEQLKLRPILDSVNKYNPNIAQAYVSGTELENGNKTSQIAVPTSLLEPLKEMNMTAKDMFEQPQVIVDTLHSMMKSGEPTFSDIYSDEFGIWTTIAYPIKDEKGTIFAYFAADADASAISVGLHELLVYSLSIMIGFLVLVLLVQYYIVRRTLSPIKSLIGGIEKVSAGDLDVEITTGTDDLGIVNDKFNQMVRKMNGTMVKIQELSTQVAESAQTLYLSTDENNRQAESIHSNIKMIADNILIQQQSARDSSRAITEMSTVIQSVAQNSSSLAEEAADMESKSEQGNTAVINMVDQMSEISGFVNNVSQTVELLNHRSNEIGSILVMIRGIATQTNLLALNAAIEASRVGEHGRGFAVVAGEVRKLAEQSKESAEQISTLIDEIQVSIQHAAQSMEYGTGVVEKGMSLAHETSSLFTEISRATKNVSEQTQEVSSAAQEMSAATEELAASADELSSTVDATTTGTEKITNSVEGQQQRMSSIVDASNMLSSVAEKLKEQIETFRVKTK</sequence>
<evidence type="ECO:0000256" key="7">
    <source>
        <dbReference type="SAM" id="MobiDB-lite"/>
    </source>
</evidence>
<dbReference type="SUPFAM" id="SSF58104">
    <property type="entry name" value="Methyl-accepting chemotaxis protein (MCP) signaling domain"/>
    <property type="match status" value="1"/>
</dbReference>
<organism evidence="11 12">
    <name type="scientific">Paenibacillus cellulosilyticus</name>
    <dbReference type="NCBI Taxonomy" id="375489"/>
    <lineage>
        <taxon>Bacteria</taxon>
        <taxon>Bacillati</taxon>
        <taxon>Bacillota</taxon>
        <taxon>Bacilli</taxon>
        <taxon>Bacillales</taxon>
        <taxon>Paenibacillaceae</taxon>
        <taxon>Paenibacillus</taxon>
    </lineage>
</organism>
<evidence type="ECO:0000256" key="6">
    <source>
        <dbReference type="PROSITE-ProRule" id="PRU00284"/>
    </source>
</evidence>
<dbReference type="Gene3D" id="6.10.340.10">
    <property type="match status" value="1"/>
</dbReference>
<dbReference type="SMART" id="SM00304">
    <property type="entry name" value="HAMP"/>
    <property type="match status" value="1"/>
</dbReference>
<evidence type="ECO:0000256" key="8">
    <source>
        <dbReference type="SAM" id="Phobius"/>
    </source>
</evidence>
<keyword evidence="8" id="KW-0812">Transmembrane</keyword>
<protein>
    <submittedName>
        <fullName evidence="11">Methyl-accepting chemotaxis protein</fullName>
    </submittedName>
</protein>
<evidence type="ECO:0000259" key="9">
    <source>
        <dbReference type="PROSITE" id="PS50111"/>
    </source>
</evidence>
<gene>
    <name evidence="11" type="ORF">DFQ01_10518</name>
</gene>
<evidence type="ECO:0000256" key="1">
    <source>
        <dbReference type="ARBA" id="ARBA00004236"/>
    </source>
</evidence>
<dbReference type="InterPro" id="IPR004089">
    <property type="entry name" value="MCPsignal_dom"/>
</dbReference>
<dbReference type="PANTHER" id="PTHR32089:SF112">
    <property type="entry name" value="LYSOZYME-LIKE PROTEIN-RELATED"/>
    <property type="match status" value="1"/>
</dbReference>
<dbReference type="Pfam" id="PF00015">
    <property type="entry name" value="MCPsignal"/>
    <property type="match status" value="1"/>
</dbReference>
<feature type="compositionally biased region" description="Polar residues" evidence="7">
    <location>
        <begin position="529"/>
        <end position="541"/>
    </location>
</feature>
<comment type="caution">
    <text evidence="11">The sequence shown here is derived from an EMBL/GenBank/DDBJ whole genome shotgun (WGS) entry which is preliminary data.</text>
</comment>
<dbReference type="AlphaFoldDB" id="A0A2V2Z3X3"/>
<evidence type="ECO:0000256" key="4">
    <source>
        <dbReference type="ARBA" id="ARBA00023224"/>
    </source>
</evidence>
<feature type="region of interest" description="Disordered" evidence="7">
    <location>
        <begin position="510"/>
        <end position="541"/>
    </location>
</feature>
<evidence type="ECO:0000256" key="5">
    <source>
        <dbReference type="ARBA" id="ARBA00029447"/>
    </source>
</evidence>
<comment type="similarity">
    <text evidence="5">Belongs to the methyl-accepting chemotaxis (MCP) protein family.</text>
</comment>
<dbReference type="Gene3D" id="1.10.287.950">
    <property type="entry name" value="Methyl-accepting chemotaxis protein"/>
    <property type="match status" value="1"/>
</dbReference>
<accession>A0A2V2Z3X3</accession>
<dbReference type="CDD" id="cd11386">
    <property type="entry name" value="MCP_signal"/>
    <property type="match status" value="1"/>
</dbReference>
<dbReference type="EMBL" id="QGTQ01000005">
    <property type="protein sequence ID" value="PWW05035.1"/>
    <property type="molecule type" value="Genomic_DNA"/>
</dbReference>
<dbReference type="InterPro" id="IPR003660">
    <property type="entry name" value="HAMP_dom"/>
</dbReference>
<dbReference type="GO" id="GO:0007165">
    <property type="term" value="P:signal transduction"/>
    <property type="evidence" value="ECO:0007669"/>
    <property type="project" value="UniProtKB-KW"/>
</dbReference>
<evidence type="ECO:0000313" key="12">
    <source>
        <dbReference type="Proteomes" id="UP000246635"/>
    </source>
</evidence>
<dbReference type="Pfam" id="PF00672">
    <property type="entry name" value="HAMP"/>
    <property type="match status" value="1"/>
</dbReference>
<dbReference type="GO" id="GO:0005886">
    <property type="term" value="C:plasma membrane"/>
    <property type="evidence" value="ECO:0007669"/>
    <property type="project" value="UniProtKB-SubCell"/>
</dbReference>
<evidence type="ECO:0000256" key="2">
    <source>
        <dbReference type="ARBA" id="ARBA00022475"/>
    </source>
</evidence>
<comment type="subcellular location">
    <subcellularLocation>
        <location evidence="1">Cell membrane</location>
    </subcellularLocation>
</comment>
<reference evidence="11 12" key="1">
    <citation type="submission" date="2018-05" db="EMBL/GenBank/DDBJ databases">
        <title>Genomic Encyclopedia of Type Strains, Phase III (KMG-III): the genomes of soil and plant-associated and newly described type strains.</title>
        <authorList>
            <person name="Whitman W."/>
        </authorList>
    </citation>
    <scope>NUCLEOTIDE SEQUENCE [LARGE SCALE GENOMIC DNA]</scope>
    <source>
        <strain evidence="11 12">CECT 5696</strain>
    </source>
</reference>